<dbReference type="STRING" id="1163406.A0A0L0MWS3"/>
<dbReference type="AlphaFoldDB" id="A0A0L0MWS3"/>
<dbReference type="OrthoDB" id="5404895at2759"/>
<evidence type="ECO:0000313" key="4">
    <source>
        <dbReference type="Proteomes" id="UP000036947"/>
    </source>
</evidence>
<dbReference type="GO" id="GO:0016787">
    <property type="term" value="F:hydrolase activity"/>
    <property type="evidence" value="ECO:0007669"/>
    <property type="project" value="InterPro"/>
</dbReference>
<dbReference type="InterPro" id="IPR045079">
    <property type="entry name" value="Oxoprolinase-like"/>
</dbReference>
<dbReference type="SUPFAM" id="SSF160991">
    <property type="entry name" value="CV3147-like"/>
    <property type="match status" value="1"/>
</dbReference>
<organism evidence="3 4">
    <name type="scientific">Tolypocladium ophioglossoides (strain CBS 100239)</name>
    <name type="common">Snaketongue truffleclub</name>
    <name type="synonym">Elaphocordyceps ophioglossoides</name>
    <dbReference type="NCBI Taxonomy" id="1163406"/>
    <lineage>
        <taxon>Eukaryota</taxon>
        <taxon>Fungi</taxon>
        <taxon>Dikarya</taxon>
        <taxon>Ascomycota</taxon>
        <taxon>Pezizomycotina</taxon>
        <taxon>Sordariomycetes</taxon>
        <taxon>Hypocreomycetidae</taxon>
        <taxon>Hypocreales</taxon>
        <taxon>Ophiocordycipitaceae</taxon>
        <taxon>Tolypocladium</taxon>
    </lineage>
</organism>
<dbReference type="InterPro" id="IPR043129">
    <property type="entry name" value="ATPase_NBD"/>
</dbReference>
<accession>A0A0L0MWS3</accession>
<feature type="domain" description="Hydantoinase A/oxoprolinase" evidence="2">
    <location>
        <begin position="2"/>
        <end position="93"/>
    </location>
</feature>
<keyword evidence="4" id="KW-1185">Reference proteome</keyword>
<dbReference type="InterPro" id="IPR027479">
    <property type="entry name" value="S-Me-THD_N_sf"/>
</dbReference>
<dbReference type="PANTHER" id="PTHR11365:SF10">
    <property type="entry name" value="HYDANTOINASE_OXOPROLINASE"/>
    <property type="match status" value="1"/>
</dbReference>
<sequence length="344" mass="35897">MVDIGGTTSDSAALSPSGLPRQASTTASIGGVRTAFSMPEVSSIGLGGGSLVQIEGGGKVSVGPVSLGHRLQTESLCFGGSTLMATDIVVAQGFRDECLPLLEAEISLDMVDKASRQITLQLERAIESVKTSGLDVVLLLVGGGSIIQTGELKNVRECIRSPFYKVAHALGAAIAKVSGEIDRIVIPNGRPRAELISSLKVEATELAYRNGACTVSVEITDVDLIPLQYVTNDAIRAVVKAVGEIEWRLQPISCTSDKLATSVTVVELEEMDDSPYGGDLRNPPSSGAVEVDLESYVTEISKDTGEWFVSGTDLDFLGEGCGILGTGGGGSVHSALLHSHEALR</sequence>
<name>A0A0L0MWS3_TOLOC</name>
<dbReference type="PANTHER" id="PTHR11365">
    <property type="entry name" value="5-OXOPROLINASE RELATED"/>
    <property type="match status" value="1"/>
</dbReference>
<dbReference type="Pfam" id="PF01968">
    <property type="entry name" value="Hydantoinase_A"/>
    <property type="match status" value="1"/>
</dbReference>
<dbReference type="InterPro" id="IPR002821">
    <property type="entry name" value="Hydantoinase_A"/>
</dbReference>
<feature type="region of interest" description="Disordered" evidence="1">
    <location>
        <begin position="1"/>
        <end position="24"/>
    </location>
</feature>
<evidence type="ECO:0000259" key="2">
    <source>
        <dbReference type="Pfam" id="PF01968"/>
    </source>
</evidence>
<reference evidence="3 4" key="1">
    <citation type="journal article" date="2015" name="BMC Genomics">
        <title>The genome of the truffle-parasite Tolypocladium ophioglossoides and the evolution of antifungal peptaibiotics.</title>
        <authorList>
            <person name="Quandt C.A."/>
            <person name="Bushley K.E."/>
            <person name="Spatafora J.W."/>
        </authorList>
    </citation>
    <scope>NUCLEOTIDE SEQUENCE [LARGE SCALE GENOMIC DNA]</scope>
    <source>
        <strain evidence="3 4">CBS 100239</strain>
    </source>
</reference>
<protein>
    <recommendedName>
        <fullName evidence="2">Hydantoinase A/oxoprolinase domain-containing protein</fullName>
    </recommendedName>
</protein>
<dbReference type="Gene3D" id="3.40.1610.10">
    <property type="entry name" value="CV3147-like domain"/>
    <property type="match status" value="1"/>
</dbReference>
<dbReference type="EMBL" id="LFRF01000067">
    <property type="protein sequence ID" value="KND86229.1"/>
    <property type="molecule type" value="Genomic_DNA"/>
</dbReference>
<dbReference type="SUPFAM" id="SSF53067">
    <property type="entry name" value="Actin-like ATPase domain"/>
    <property type="match status" value="1"/>
</dbReference>
<dbReference type="Proteomes" id="UP000036947">
    <property type="component" value="Unassembled WGS sequence"/>
</dbReference>
<evidence type="ECO:0000313" key="3">
    <source>
        <dbReference type="EMBL" id="KND86229.1"/>
    </source>
</evidence>
<evidence type="ECO:0000256" key="1">
    <source>
        <dbReference type="SAM" id="MobiDB-lite"/>
    </source>
</evidence>
<gene>
    <name evidence="3" type="ORF">TOPH_09139</name>
</gene>
<proteinExistence type="predicted"/>
<comment type="caution">
    <text evidence="3">The sequence shown here is derived from an EMBL/GenBank/DDBJ whole genome shotgun (WGS) entry which is preliminary data.</text>
</comment>
<feature type="compositionally biased region" description="Polar residues" evidence="1">
    <location>
        <begin position="1"/>
        <end position="14"/>
    </location>
</feature>